<dbReference type="STRING" id="1329250.WOSG25_190080"/>
<evidence type="ECO:0000313" key="2">
    <source>
        <dbReference type="Proteomes" id="UP000030643"/>
    </source>
</evidence>
<name>A0A069CVT3_WEIOS</name>
<dbReference type="AlphaFoldDB" id="A0A069CVT3"/>
<evidence type="ECO:0000313" key="1">
    <source>
        <dbReference type="EMBL" id="GAK31900.1"/>
    </source>
</evidence>
<reference evidence="2" key="1">
    <citation type="journal article" date="2014" name="Genome Announc.">
        <title>Draft genome sequence of Weissella oryzae SG25T, isolated from fermented rice grains.</title>
        <authorList>
            <person name="Tanizawa Y."/>
            <person name="Fujisawa T."/>
            <person name="Mochizuki T."/>
            <person name="Kaminuma E."/>
            <person name="Suzuki Y."/>
            <person name="Nakamura Y."/>
            <person name="Tohno M."/>
        </authorList>
    </citation>
    <scope>NUCLEOTIDE SEQUENCE [LARGE SCALE GENOMIC DNA]</scope>
    <source>
        <strain evidence="2">DSM 25784 / JCM 18191 / LMG 30913 / SG25</strain>
    </source>
</reference>
<dbReference type="RefSeq" id="WP_027699813.1">
    <property type="nucleotide sequence ID" value="NZ_DF820502.1"/>
</dbReference>
<accession>A0A069CVT3</accession>
<dbReference type="Proteomes" id="UP000030643">
    <property type="component" value="Unassembled WGS sequence"/>
</dbReference>
<sequence>MLEEKKSLKKFYERVNGGKQPKRYAFRFSSTGDKELSFWARGERFVYSFDFDDNGEFTNFRLIDNEDLEGPSQVLMEHLLSN</sequence>
<gene>
    <name evidence="1" type="ORF">WOSG25_190080</name>
</gene>
<keyword evidence="2" id="KW-1185">Reference proteome</keyword>
<organism evidence="1 2">
    <name type="scientific">Weissella oryzae (strain DSM 25784 / JCM 18191 / LMG 30913 / SG25)</name>
    <dbReference type="NCBI Taxonomy" id="1329250"/>
    <lineage>
        <taxon>Bacteria</taxon>
        <taxon>Bacillati</taxon>
        <taxon>Bacillota</taxon>
        <taxon>Bacilli</taxon>
        <taxon>Lactobacillales</taxon>
        <taxon>Lactobacillaceae</taxon>
        <taxon>Weissella</taxon>
    </lineage>
</organism>
<dbReference type="EMBL" id="DF820502">
    <property type="protein sequence ID" value="GAK31900.1"/>
    <property type="molecule type" value="Genomic_DNA"/>
</dbReference>
<protein>
    <submittedName>
        <fullName evidence="1">Uncharacterized protein</fullName>
    </submittedName>
</protein>
<proteinExistence type="predicted"/>